<dbReference type="Proteomes" id="UP000282876">
    <property type="component" value="Unassembled WGS sequence"/>
</dbReference>
<sequence>MNIFLITTFLNYFLNSKTKKKQKNKESYEINNFFHLTKTTKTRPHRRKNASFSKSSSSEKVLPPHIIKNIQINERECYRWEKRILKKLDDKEGDKILLNIKEIGENKLNFQYIKLSEKEKVLIILSNFYKELNALSVSGKATYEL</sequence>
<dbReference type="VEuPathDB" id="MicrosporidiaDB:TUBRATIS_24630"/>
<protein>
    <submittedName>
        <fullName evidence="1">Uncharacterized protein</fullName>
    </submittedName>
</protein>
<accession>A0A437AJ49</accession>
<keyword evidence="2" id="KW-1185">Reference proteome</keyword>
<reference evidence="1 2" key="1">
    <citation type="submission" date="2018-10" db="EMBL/GenBank/DDBJ databases">
        <title>Draft genome sequence of the microsporidian Tubulinosema ratisbonensis.</title>
        <authorList>
            <person name="Polonais V."/>
            <person name="Peyretaillade E."/>
            <person name="Niehus S."/>
            <person name="Wawrzyniak I."/>
            <person name="Franchet A."/>
            <person name="Gaspin C."/>
            <person name="Reichstadt M."/>
            <person name="Belser C."/>
            <person name="Labadie K."/>
            <person name="Delbac F."/>
            <person name="Ferrandon D."/>
        </authorList>
    </citation>
    <scope>NUCLEOTIDE SEQUENCE [LARGE SCALE GENOMIC DNA]</scope>
    <source>
        <strain evidence="1 2">Franzen</strain>
    </source>
</reference>
<evidence type="ECO:0000313" key="1">
    <source>
        <dbReference type="EMBL" id="RVD91096.1"/>
    </source>
</evidence>
<dbReference type="EMBL" id="RCSS01000649">
    <property type="protein sequence ID" value="RVD91096.1"/>
    <property type="molecule type" value="Genomic_DNA"/>
</dbReference>
<gene>
    <name evidence="1" type="ORF">TUBRATIS_24630</name>
</gene>
<proteinExistence type="predicted"/>
<comment type="caution">
    <text evidence="1">The sequence shown here is derived from an EMBL/GenBank/DDBJ whole genome shotgun (WGS) entry which is preliminary data.</text>
</comment>
<organism evidence="1 2">
    <name type="scientific">Tubulinosema ratisbonensis</name>
    <dbReference type="NCBI Taxonomy" id="291195"/>
    <lineage>
        <taxon>Eukaryota</taxon>
        <taxon>Fungi</taxon>
        <taxon>Fungi incertae sedis</taxon>
        <taxon>Microsporidia</taxon>
        <taxon>Tubulinosematoidea</taxon>
        <taxon>Tubulinosematidae</taxon>
        <taxon>Tubulinosema</taxon>
    </lineage>
</organism>
<evidence type="ECO:0000313" key="2">
    <source>
        <dbReference type="Proteomes" id="UP000282876"/>
    </source>
</evidence>
<name>A0A437AJ49_9MICR</name>
<dbReference type="AlphaFoldDB" id="A0A437AJ49"/>